<dbReference type="eggNOG" id="KOG3082">
    <property type="taxonomic scope" value="Eukaryota"/>
</dbReference>
<dbReference type="KEGG" id="ncs:NCAS_0B06820"/>
<dbReference type="NCBIfam" id="TIGR00460">
    <property type="entry name" value="fmt"/>
    <property type="match status" value="1"/>
</dbReference>
<dbReference type="InterPro" id="IPR002376">
    <property type="entry name" value="Formyl_transf_N"/>
</dbReference>
<dbReference type="Gene3D" id="3.40.50.12230">
    <property type="match status" value="1"/>
</dbReference>
<name>G0VA36_NAUCA</name>
<evidence type="ECO:0000313" key="4">
    <source>
        <dbReference type="EMBL" id="CCC68766.1"/>
    </source>
</evidence>
<dbReference type="PANTHER" id="PTHR11138">
    <property type="entry name" value="METHIONYL-TRNA FORMYLTRANSFERASE"/>
    <property type="match status" value="1"/>
</dbReference>
<evidence type="ECO:0000256" key="1">
    <source>
        <dbReference type="ARBA" id="ARBA00014185"/>
    </source>
</evidence>
<evidence type="ECO:0000313" key="5">
    <source>
        <dbReference type="Proteomes" id="UP000001640"/>
    </source>
</evidence>
<dbReference type="AlphaFoldDB" id="G0VA36"/>
<dbReference type="InterPro" id="IPR005794">
    <property type="entry name" value="Fmt"/>
</dbReference>
<dbReference type="STRING" id="1064592.G0VA36"/>
<protein>
    <recommendedName>
        <fullName evidence="1">Methionyl-tRNA formyltransferase, mitochondrial</fullName>
    </recommendedName>
</protein>
<dbReference type="SUPFAM" id="SSF53328">
    <property type="entry name" value="Formyltransferase"/>
    <property type="match status" value="1"/>
</dbReference>
<gene>
    <name evidence="4" type="primary">NCAS0B06820</name>
    <name evidence="4" type="ordered locus">NCAS_0B06820</name>
</gene>
<feature type="domain" description="Formyl transferase C-terminal" evidence="3">
    <location>
        <begin position="250"/>
        <end position="354"/>
    </location>
</feature>
<reference key="2">
    <citation type="submission" date="2011-08" db="EMBL/GenBank/DDBJ databases">
        <title>Genome sequence of Naumovozyma castellii.</title>
        <authorList>
            <person name="Gordon J.L."/>
            <person name="Armisen D."/>
            <person name="Proux-Wera E."/>
            <person name="OhEigeartaigh S.S."/>
            <person name="Byrne K.P."/>
            <person name="Wolfe K.H."/>
        </authorList>
    </citation>
    <scope>NUCLEOTIDE SEQUENCE</scope>
    <source>
        <strain>Type strain:CBS 4309</strain>
    </source>
</reference>
<dbReference type="InterPro" id="IPR036477">
    <property type="entry name" value="Formyl_transf_N_sf"/>
</dbReference>
<sequence>MSNHPLIIVSRRFLSSNTRDPLKILFFGTDEFSNLSLNALHQIKTQHPETIEHLQVVTKPSKWCGRHHSTLYTPAITPFVESLPDMPAPIPYEPKMSNVTAELSKVMETQDINMIIAVSFGHLIPASLINSSKYALNVHPSLLPRYKGSSPLQYTLLNNDTFTGVTVQELHPTKFDAGKCVAQTDPIKLEPLLKDHDATLTPGWETRLLRDRLGRIGADLLSRVILNGTYLPGCYEPVKGKYEKNLAPMIKKDMCKIDWGKNDAFEISNKFNVLGPVFTFVKSKKGEVKRVLFHEVKLVEYNEKSDSLLLRPGQFIHHQTQNAIYVKSLSAGRILKVKRLQFEGFAIEDANLFSKRLKKRCGYKNTEVMEQTFVNILN</sequence>
<dbReference type="GO" id="GO:0004479">
    <property type="term" value="F:methionyl-tRNA formyltransferase activity"/>
    <property type="evidence" value="ECO:0007669"/>
    <property type="project" value="EnsemblFungi"/>
</dbReference>
<keyword evidence="5" id="KW-1185">Reference proteome</keyword>
<organism evidence="4 5">
    <name type="scientific">Naumovozyma castellii</name>
    <name type="common">Yeast</name>
    <name type="synonym">Saccharomyces castellii</name>
    <dbReference type="NCBI Taxonomy" id="27288"/>
    <lineage>
        <taxon>Eukaryota</taxon>
        <taxon>Fungi</taxon>
        <taxon>Dikarya</taxon>
        <taxon>Ascomycota</taxon>
        <taxon>Saccharomycotina</taxon>
        <taxon>Saccharomycetes</taxon>
        <taxon>Saccharomycetales</taxon>
        <taxon>Saccharomycetaceae</taxon>
        <taxon>Naumovozyma</taxon>
    </lineage>
</organism>
<dbReference type="PANTHER" id="PTHR11138:SF5">
    <property type="entry name" value="METHIONYL-TRNA FORMYLTRANSFERASE, MITOCHONDRIAL"/>
    <property type="match status" value="1"/>
</dbReference>
<dbReference type="OMA" id="KEWWNGV"/>
<dbReference type="Proteomes" id="UP000001640">
    <property type="component" value="Chromosome 2"/>
</dbReference>
<dbReference type="FunCoup" id="G0VA36">
    <property type="interactions" value="302"/>
</dbReference>
<evidence type="ECO:0000259" key="2">
    <source>
        <dbReference type="Pfam" id="PF00551"/>
    </source>
</evidence>
<dbReference type="HOGENOM" id="CLU_033347_0_1_1"/>
<proteinExistence type="predicted"/>
<dbReference type="Pfam" id="PF02911">
    <property type="entry name" value="Formyl_trans_C"/>
    <property type="match status" value="1"/>
</dbReference>
<dbReference type="InParanoid" id="G0VA36"/>
<reference evidence="4 5" key="1">
    <citation type="journal article" date="2011" name="Proc. Natl. Acad. Sci. U.S.A.">
        <title>Evolutionary erosion of yeast sex chromosomes by mating-type switching accidents.</title>
        <authorList>
            <person name="Gordon J.L."/>
            <person name="Armisen D."/>
            <person name="Proux-Wera E."/>
            <person name="Oheigeartaigh S.S."/>
            <person name="Byrne K.P."/>
            <person name="Wolfe K.H."/>
        </authorList>
    </citation>
    <scope>NUCLEOTIDE SEQUENCE [LARGE SCALE GENOMIC DNA]</scope>
    <source>
        <strain evidence="5">ATCC 76901 / BCRC 22586 / CBS 4309 / NBRC 1992 / NRRL Y-12630</strain>
    </source>
</reference>
<dbReference type="EMBL" id="HE576753">
    <property type="protein sequence ID" value="CCC68766.1"/>
    <property type="molecule type" value="Genomic_DNA"/>
</dbReference>
<dbReference type="Pfam" id="PF00551">
    <property type="entry name" value="Formyl_trans_N"/>
    <property type="match status" value="1"/>
</dbReference>
<dbReference type="GeneID" id="96902323"/>
<dbReference type="OrthoDB" id="10268103at2759"/>
<dbReference type="GO" id="GO:0005739">
    <property type="term" value="C:mitochondrion"/>
    <property type="evidence" value="ECO:0007669"/>
    <property type="project" value="EnsemblFungi"/>
</dbReference>
<dbReference type="RefSeq" id="XP_003675137.1">
    <property type="nucleotide sequence ID" value="XM_003675089.1"/>
</dbReference>
<accession>G0VA36</accession>
<dbReference type="InterPro" id="IPR005793">
    <property type="entry name" value="Formyl_trans_C"/>
</dbReference>
<evidence type="ECO:0000259" key="3">
    <source>
        <dbReference type="Pfam" id="PF02911"/>
    </source>
</evidence>
<feature type="domain" description="Formyl transferase N-terminal" evidence="2">
    <location>
        <begin position="23"/>
        <end position="185"/>
    </location>
</feature>